<dbReference type="Proteomes" id="UP001354971">
    <property type="component" value="Unassembled WGS sequence"/>
</dbReference>
<dbReference type="SUPFAM" id="SSF46785">
    <property type="entry name" value="Winged helix' DNA-binding domain"/>
    <property type="match status" value="1"/>
</dbReference>
<name>A0ABU7LS95_9PROT</name>
<organism evidence="2 3">
    <name type="scientific">Hyphobacterium lacteum</name>
    <dbReference type="NCBI Taxonomy" id="3116575"/>
    <lineage>
        <taxon>Bacteria</taxon>
        <taxon>Pseudomonadati</taxon>
        <taxon>Pseudomonadota</taxon>
        <taxon>Alphaproteobacteria</taxon>
        <taxon>Maricaulales</taxon>
        <taxon>Maricaulaceae</taxon>
        <taxon>Hyphobacterium</taxon>
    </lineage>
</organism>
<evidence type="ECO:0000259" key="1">
    <source>
        <dbReference type="Pfam" id="PF03551"/>
    </source>
</evidence>
<gene>
    <name evidence="2" type="ORF">V0U79_10365</name>
</gene>
<dbReference type="InterPro" id="IPR036388">
    <property type="entry name" value="WH-like_DNA-bd_sf"/>
</dbReference>
<dbReference type="Gene3D" id="1.10.10.10">
    <property type="entry name" value="Winged helix-like DNA-binding domain superfamily/Winged helix DNA-binding domain"/>
    <property type="match status" value="1"/>
</dbReference>
<keyword evidence="3" id="KW-1185">Reference proteome</keyword>
<evidence type="ECO:0000313" key="3">
    <source>
        <dbReference type="Proteomes" id="UP001354971"/>
    </source>
</evidence>
<dbReference type="PANTHER" id="PTHR33169">
    <property type="entry name" value="PADR-FAMILY TRANSCRIPTIONAL REGULATOR"/>
    <property type="match status" value="1"/>
</dbReference>
<dbReference type="EMBL" id="JAZDRP010000005">
    <property type="protein sequence ID" value="MEE2526774.1"/>
    <property type="molecule type" value="Genomic_DNA"/>
</dbReference>
<dbReference type="PANTHER" id="PTHR33169:SF14">
    <property type="entry name" value="TRANSCRIPTIONAL REGULATOR RV3488"/>
    <property type="match status" value="1"/>
</dbReference>
<accession>A0ABU7LS95</accession>
<dbReference type="RefSeq" id="WP_330199435.1">
    <property type="nucleotide sequence ID" value="NZ_JAZDRP010000005.1"/>
</dbReference>
<proteinExistence type="predicted"/>
<protein>
    <submittedName>
        <fullName evidence="2">PadR family transcriptional regulator</fullName>
    </submittedName>
</protein>
<dbReference type="InterPro" id="IPR036390">
    <property type="entry name" value="WH_DNA-bd_sf"/>
</dbReference>
<sequence>MKQDVKTETSAQWRRGVLEMCVLRLLSEAPDYGYEIVVRLSRLGTLAAGENTVYPILRRLKKDGVVTTFQQASPAGPPRQYYKLTDAGTARLATLKAEWRELAQAVEACLEDGDSHD</sequence>
<reference evidence="2 3" key="1">
    <citation type="submission" date="2024-01" db="EMBL/GenBank/DDBJ databases">
        <title>Hyphobacterium bacterium isolated from marine sediment.</title>
        <authorList>
            <person name="Zhao S."/>
        </authorList>
    </citation>
    <scope>NUCLEOTIDE SEQUENCE [LARGE SCALE GENOMIC DNA]</scope>
    <source>
        <strain evidence="3">HN65</strain>
    </source>
</reference>
<feature type="domain" description="Transcription regulator PadR N-terminal" evidence="1">
    <location>
        <begin position="22"/>
        <end position="93"/>
    </location>
</feature>
<comment type="caution">
    <text evidence="2">The sequence shown here is derived from an EMBL/GenBank/DDBJ whole genome shotgun (WGS) entry which is preliminary data.</text>
</comment>
<evidence type="ECO:0000313" key="2">
    <source>
        <dbReference type="EMBL" id="MEE2526774.1"/>
    </source>
</evidence>
<dbReference type="Pfam" id="PF03551">
    <property type="entry name" value="PadR"/>
    <property type="match status" value="1"/>
</dbReference>
<dbReference type="InterPro" id="IPR005149">
    <property type="entry name" value="Tscrpt_reg_PadR_N"/>
</dbReference>
<dbReference type="InterPro" id="IPR052509">
    <property type="entry name" value="Metal_resp_DNA-bind_regulator"/>
</dbReference>